<feature type="transmembrane region" description="Helical" evidence="2">
    <location>
        <begin position="135"/>
        <end position="152"/>
    </location>
</feature>
<dbReference type="NCBIfam" id="TIGR04183">
    <property type="entry name" value="Por_Secre_tail"/>
    <property type="match status" value="1"/>
</dbReference>
<protein>
    <submittedName>
        <fullName evidence="6">YHYH protein</fullName>
    </submittedName>
</protein>
<keyword evidence="2" id="KW-0472">Membrane</keyword>
<dbReference type="Pfam" id="PF14240">
    <property type="entry name" value="YHYH"/>
    <property type="match status" value="1"/>
</dbReference>
<feature type="domain" description="Secretion system C-terminal sorting" evidence="5">
    <location>
        <begin position="477"/>
        <end position="549"/>
    </location>
</feature>
<evidence type="ECO:0000256" key="2">
    <source>
        <dbReference type="SAM" id="Phobius"/>
    </source>
</evidence>
<feature type="chain" id="PRO_5029867904" evidence="3">
    <location>
        <begin position="19"/>
        <end position="550"/>
    </location>
</feature>
<keyword evidence="7" id="KW-1185">Reference proteome</keyword>
<dbReference type="InterPro" id="IPR026444">
    <property type="entry name" value="Secre_tail"/>
</dbReference>
<dbReference type="Gene3D" id="2.30.30.700">
    <property type="entry name" value="SLA1 homology domain 1"/>
    <property type="match status" value="1"/>
</dbReference>
<comment type="caution">
    <text evidence="6">The sequence shown here is derived from an EMBL/GenBank/DDBJ whole genome shotgun (WGS) entry which is preliminary data.</text>
</comment>
<evidence type="ECO:0000256" key="3">
    <source>
        <dbReference type="SAM" id="SignalP"/>
    </source>
</evidence>
<dbReference type="OrthoDB" id="1352409at2"/>
<dbReference type="AlphaFoldDB" id="A0A7J5AH48"/>
<evidence type="ECO:0000259" key="5">
    <source>
        <dbReference type="Pfam" id="PF18962"/>
    </source>
</evidence>
<feature type="transmembrane region" description="Helical" evidence="2">
    <location>
        <begin position="110"/>
        <end position="128"/>
    </location>
</feature>
<keyword evidence="2" id="KW-1133">Transmembrane helix</keyword>
<organism evidence="6 7">
    <name type="scientific">Flavobacterium luteum</name>
    <dbReference type="NCBI Taxonomy" id="2026654"/>
    <lineage>
        <taxon>Bacteria</taxon>
        <taxon>Pseudomonadati</taxon>
        <taxon>Bacteroidota</taxon>
        <taxon>Flavobacteriia</taxon>
        <taxon>Flavobacteriales</taxon>
        <taxon>Flavobacteriaceae</taxon>
        <taxon>Flavobacterium</taxon>
    </lineage>
</organism>
<evidence type="ECO:0000259" key="4">
    <source>
        <dbReference type="Pfam" id="PF14240"/>
    </source>
</evidence>
<evidence type="ECO:0000313" key="6">
    <source>
        <dbReference type="EMBL" id="KAB1156937.1"/>
    </source>
</evidence>
<dbReference type="EMBL" id="WAEM01000002">
    <property type="protein sequence ID" value="KAB1156937.1"/>
    <property type="molecule type" value="Genomic_DNA"/>
</dbReference>
<reference evidence="6 7" key="1">
    <citation type="submission" date="2019-09" db="EMBL/GenBank/DDBJ databases">
        <title>Flavobacterium sp. nov., isolated from glacier ice.</title>
        <authorList>
            <person name="Liu Q."/>
        </authorList>
    </citation>
    <scope>NUCLEOTIDE SEQUENCE [LARGE SCALE GENOMIC DNA]</scope>
    <source>
        <strain evidence="6 7">NBRC 112527</strain>
    </source>
</reference>
<keyword evidence="1 3" id="KW-0732">Signal</keyword>
<name>A0A7J5AH48_9FLAO</name>
<dbReference type="Proteomes" id="UP000490922">
    <property type="component" value="Unassembled WGS sequence"/>
</dbReference>
<accession>A0A7J5AH48</accession>
<evidence type="ECO:0000256" key="1">
    <source>
        <dbReference type="ARBA" id="ARBA00022729"/>
    </source>
</evidence>
<evidence type="ECO:0000313" key="7">
    <source>
        <dbReference type="Proteomes" id="UP000490922"/>
    </source>
</evidence>
<gene>
    <name evidence="6" type="ORF">F6464_06200</name>
</gene>
<dbReference type="InterPro" id="IPR025924">
    <property type="entry name" value="YHYH_dom"/>
</dbReference>
<proteinExistence type="predicted"/>
<feature type="signal peptide" evidence="3">
    <location>
        <begin position="1"/>
        <end position="18"/>
    </location>
</feature>
<dbReference type="Pfam" id="PF18962">
    <property type="entry name" value="Por_Secre_tail"/>
    <property type="match status" value="1"/>
</dbReference>
<feature type="domain" description="YHYH" evidence="4">
    <location>
        <begin position="228"/>
        <end position="326"/>
    </location>
</feature>
<sequence>MKKLLLILLCVFSNYTFSHTINYDKVVLRHWTLVKEHQFVDGSFYMLKNGNVYIEEANDKIVHFPISSFSKEDQTFATKKDQWVKNLNNDFVAKNTTSQAEIQSTWNKKLWIIALFIVLLGVSVFAHTDKEKIKYLIPIISVGGLMVLYGFAKKTTTTDPAFVNSAFAPFKSTVSTSYDATYFYVNSKGVPNHTMMVGIASGGWQQQVPIPQCYLSSFINKSGNQNAWSIPLNPVIAATPVPVNKDHFGIGAIAIAANGVAIFNLYTTSGQDSYATGQLDNFGGHCGKGDDYHYHTAPLHLISSGQTTANLPIAFGLDGFAVYGSLEPDGSAMANLDANHGHNGTNGVYHYHGTQNSNGSNPLMIVNMVGEVTEDANKQLIPQPQASPLRGGNLTPLAGALITSCVPNTNNNGYNLAYSLNGVPGYATNFSWNGTTYTFDYVTPTGTTTTNYKGFSQCTVPNLTVSDFTISDKNISIYPNPADDILNVKLNFGISEGDVQSISIYGIKGELISKIVHYKPTIDIKKLPSGVYFVKIQFPNYLITKKVLVN</sequence>
<dbReference type="RefSeq" id="WP_151106931.1">
    <property type="nucleotide sequence ID" value="NZ_WAEM01000002.1"/>
</dbReference>
<keyword evidence="2" id="KW-0812">Transmembrane</keyword>